<name>A0A1I3FDU8_9RHOB</name>
<gene>
    <name evidence="5" type="ORF">SAMN05216258_104219</name>
</gene>
<comment type="cofactor">
    <cofactor evidence="1">
        <name>FMN</name>
        <dbReference type="ChEBI" id="CHEBI:58210"/>
    </cofactor>
</comment>
<feature type="domain" description="NADH:flavin oxidoreductase/NADH oxidase N-terminal" evidence="4">
    <location>
        <begin position="5"/>
        <end position="339"/>
    </location>
</feature>
<dbReference type="Gene3D" id="3.20.20.70">
    <property type="entry name" value="Aldolase class I"/>
    <property type="match status" value="1"/>
</dbReference>
<dbReference type="InterPro" id="IPR001155">
    <property type="entry name" value="OxRdtase_FMN_N"/>
</dbReference>
<dbReference type="CDD" id="cd02933">
    <property type="entry name" value="OYE_like_FMN"/>
    <property type="match status" value="1"/>
</dbReference>
<dbReference type="EMBL" id="FOQH01000004">
    <property type="protein sequence ID" value="SFI09385.1"/>
    <property type="molecule type" value="Genomic_DNA"/>
</dbReference>
<organism evidence="5 6">
    <name type="scientific">Albimonas pacifica</name>
    <dbReference type="NCBI Taxonomy" id="1114924"/>
    <lineage>
        <taxon>Bacteria</taxon>
        <taxon>Pseudomonadati</taxon>
        <taxon>Pseudomonadota</taxon>
        <taxon>Alphaproteobacteria</taxon>
        <taxon>Rhodobacterales</taxon>
        <taxon>Paracoccaceae</taxon>
        <taxon>Albimonas</taxon>
    </lineage>
</organism>
<evidence type="ECO:0000256" key="1">
    <source>
        <dbReference type="ARBA" id="ARBA00001917"/>
    </source>
</evidence>
<evidence type="ECO:0000313" key="6">
    <source>
        <dbReference type="Proteomes" id="UP000199377"/>
    </source>
</evidence>
<dbReference type="GO" id="GO:0016628">
    <property type="term" value="F:oxidoreductase activity, acting on the CH-CH group of donors, NAD or NADP as acceptor"/>
    <property type="evidence" value="ECO:0007669"/>
    <property type="project" value="UniProtKB-ARBA"/>
</dbReference>
<dbReference type="InterPro" id="IPR045247">
    <property type="entry name" value="Oye-like"/>
</dbReference>
<protein>
    <submittedName>
        <fullName evidence="5">N-ethylmaleimide reductase</fullName>
    </submittedName>
</protein>
<dbReference type="Proteomes" id="UP000199377">
    <property type="component" value="Unassembled WGS sequence"/>
</dbReference>
<dbReference type="AlphaFoldDB" id="A0A1I3FDU8"/>
<dbReference type="GO" id="GO:0010181">
    <property type="term" value="F:FMN binding"/>
    <property type="evidence" value="ECO:0007669"/>
    <property type="project" value="InterPro"/>
</dbReference>
<comment type="similarity">
    <text evidence="2">Belongs to the NADH:flavin oxidoreductase/NADH oxidase family.</text>
</comment>
<accession>A0A1I3FDU8</accession>
<dbReference type="GO" id="GO:0005829">
    <property type="term" value="C:cytosol"/>
    <property type="evidence" value="ECO:0007669"/>
    <property type="project" value="UniProtKB-ARBA"/>
</dbReference>
<evidence type="ECO:0000256" key="3">
    <source>
        <dbReference type="ARBA" id="ARBA00023002"/>
    </source>
</evidence>
<evidence type="ECO:0000313" key="5">
    <source>
        <dbReference type="EMBL" id="SFI09385.1"/>
    </source>
</evidence>
<dbReference type="PANTHER" id="PTHR22893">
    <property type="entry name" value="NADH OXIDOREDUCTASE-RELATED"/>
    <property type="match status" value="1"/>
</dbReference>
<keyword evidence="3" id="KW-0560">Oxidoreductase</keyword>
<keyword evidence="6" id="KW-1185">Reference proteome</keyword>
<proteinExistence type="inferred from homology"/>
<dbReference type="SUPFAM" id="SSF51395">
    <property type="entry name" value="FMN-linked oxidoreductases"/>
    <property type="match status" value="1"/>
</dbReference>
<dbReference type="FunFam" id="3.20.20.70:FF:000059">
    <property type="entry name" value="N-ethylmaleimide reductase, FMN-linked"/>
    <property type="match status" value="1"/>
</dbReference>
<sequence length="367" mass="38732">MTHPLFTPTRLGDIEIANRIALAPLTRNRADDATGVPSPLAAEYYAQRASGGLLITEASQISPRGKGYAMTPGIYTPAQVEGWKAITSAVHARGGRIVIQLWHVGRISHSELLPGGEAPVSSSATPAAVKTFLKDRGFVETSAPRALRTDEIPGVVADYARAAERAMEAGFDGVEIHAANGYLIDQFLKDGINRRDDAYGGSVENRARLLGEVVDAVTGAIPAGRVGIRLSPFSGANDLLDSDPMTTFSHAIGTHLAGRGMAYLHLVEGQTGGPRELAEGRSIPALRKLFDGAYMANNGYDRDLAMKTVESGAADVVAFGRPFIANPDLVERLAADAPLNEGDAATYYGGGAEGYTDYPTLAQTRAA</sequence>
<dbReference type="Pfam" id="PF00724">
    <property type="entry name" value="Oxidored_FMN"/>
    <property type="match status" value="1"/>
</dbReference>
<dbReference type="STRING" id="1114924.SAMN05216258_104219"/>
<reference evidence="5 6" key="1">
    <citation type="submission" date="2016-10" db="EMBL/GenBank/DDBJ databases">
        <authorList>
            <person name="de Groot N.N."/>
        </authorList>
    </citation>
    <scope>NUCLEOTIDE SEQUENCE [LARGE SCALE GENOMIC DNA]</scope>
    <source>
        <strain evidence="5 6">CGMCC 1.11030</strain>
    </source>
</reference>
<dbReference type="PANTHER" id="PTHR22893:SF91">
    <property type="entry name" value="NADPH DEHYDROGENASE 2-RELATED"/>
    <property type="match status" value="1"/>
</dbReference>
<dbReference type="NCBIfam" id="NF007899">
    <property type="entry name" value="PRK10605.1"/>
    <property type="match status" value="1"/>
</dbReference>
<dbReference type="OrthoDB" id="9784632at2"/>
<dbReference type="RefSeq" id="WP_092859515.1">
    <property type="nucleotide sequence ID" value="NZ_FOQH01000004.1"/>
</dbReference>
<evidence type="ECO:0000259" key="4">
    <source>
        <dbReference type="Pfam" id="PF00724"/>
    </source>
</evidence>
<dbReference type="InterPro" id="IPR013785">
    <property type="entry name" value="Aldolase_TIM"/>
</dbReference>
<evidence type="ECO:0000256" key="2">
    <source>
        <dbReference type="ARBA" id="ARBA00005979"/>
    </source>
</evidence>